<dbReference type="Proteomes" id="UP001497457">
    <property type="component" value="Chromosome 27b"/>
</dbReference>
<sequence length="241" mass="25468">MPSMSTAPSSQDVVPDELRSTWPHRALTLAGFLAIFASFLTTARLVASSGSPTADLLAAAMAAAVGYFVADLATGVYHWLIDNYGGTDTPVLGAQITAFQDHHLRPSAITRLEPCNNLHVAAGVVAIALPAAGAALLPAAVAAHAFAGAFAACVMLSVQFHAWAHERPARLPPGVAALQDAGVLVSRSQHAWHHRPPHNTTYCTVSGMWNGVLDGYKVLEALEKVIYRTTGVKPRSWGMKM</sequence>
<keyword evidence="5 6" id="KW-0472">Membrane</keyword>
<feature type="transmembrane region" description="Helical" evidence="6">
    <location>
        <begin position="135"/>
        <end position="158"/>
    </location>
</feature>
<protein>
    <recommendedName>
        <fullName evidence="7">Lipid desaturase domain-containing protein</fullName>
    </recommendedName>
</protein>
<accession>A0ABC9BVN6</accession>
<feature type="transmembrane region" description="Helical" evidence="6">
    <location>
        <begin position="26"/>
        <end position="47"/>
    </location>
</feature>
<keyword evidence="3 6" id="KW-0812">Transmembrane</keyword>
<dbReference type="GO" id="GO:0016020">
    <property type="term" value="C:membrane"/>
    <property type="evidence" value="ECO:0007669"/>
    <property type="project" value="UniProtKB-SubCell"/>
</dbReference>
<evidence type="ECO:0000256" key="5">
    <source>
        <dbReference type="ARBA" id="ARBA00023136"/>
    </source>
</evidence>
<proteinExistence type="inferred from homology"/>
<dbReference type="PANTHER" id="PTHR48231">
    <property type="entry name" value="TMEM189_B_DMAIN DOMAIN-CONTAINING PROTEIN"/>
    <property type="match status" value="1"/>
</dbReference>
<dbReference type="AlphaFoldDB" id="A0ABC9BVN6"/>
<evidence type="ECO:0000256" key="2">
    <source>
        <dbReference type="ARBA" id="ARBA00007620"/>
    </source>
</evidence>
<name>A0ABC9BVN6_9POAL</name>
<evidence type="ECO:0000313" key="9">
    <source>
        <dbReference type="Proteomes" id="UP001497457"/>
    </source>
</evidence>
<feature type="domain" description="Lipid desaturase" evidence="7">
    <location>
        <begin position="67"/>
        <end position="237"/>
    </location>
</feature>
<dbReference type="PANTHER" id="PTHR48231:SF1">
    <property type="entry name" value="OS08G0187900 PROTEIN"/>
    <property type="match status" value="1"/>
</dbReference>
<comment type="similarity">
    <text evidence="2">Belongs to the fatty acid desaturase CarF family.</text>
</comment>
<keyword evidence="9" id="KW-1185">Reference proteome</keyword>
<evidence type="ECO:0000256" key="4">
    <source>
        <dbReference type="ARBA" id="ARBA00022989"/>
    </source>
</evidence>
<feature type="transmembrane region" description="Helical" evidence="6">
    <location>
        <begin position="56"/>
        <end position="80"/>
    </location>
</feature>
<keyword evidence="4 6" id="KW-1133">Transmembrane helix</keyword>
<comment type="subcellular location">
    <subcellularLocation>
        <location evidence="1">Membrane</location>
        <topology evidence="1">Multi-pass membrane protein</topology>
    </subcellularLocation>
</comment>
<reference evidence="8" key="1">
    <citation type="submission" date="2024-10" db="EMBL/GenBank/DDBJ databases">
        <authorList>
            <person name="Ryan C."/>
        </authorList>
    </citation>
    <scope>NUCLEOTIDE SEQUENCE [LARGE SCALE GENOMIC DNA]</scope>
</reference>
<evidence type="ECO:0000256" key="1">
    <source>
        <dbReference type="ARBA" id="ARBA00004141"/>
    </source>
</evidence>
<gene>
    <name evidence="8" type="ORF">URODEC1_LOCUS68763</name>
</gene>
<evidence type="ECO:0000256" key="6">
    <source>
        <dbReference type="SAM" id="Phobius"/>
    </source>
</evidence>
<evidence type="ECO:0000256" key="3">
    <source>
        <dbReference type="ARBA" id="ARBA00022692"/>
    </source>
</evidence>
<evidence type="ECO:0000313" key="8">
    <source>
        <dbReference type="EMBL" id="CAL5007962.1"/>
    </source>
</evidence>
<dbReference type="EMBL" id="OZ075137">
    <property type="protein sequence ID" value="CAL5007962.1"/>
    <property type="molecule type" value="Genomic_DNA"/>
</dbReference>
<dbReference type="Pfam" id="PF10520">
    <property type="entry name" value="Lipid_desat"/>
    <property type="match status" value="1"/>
</dbReference>
<organism evidence="8 9">
    <name type="scientific">Urochloa decumbens</name>
    <dbReference type="NCBI Taxonomy" id="240449"/>
    <lineage>
        <taxon>Eukaryota</taxon>
        <taxon>Viridiplantae</taxon>
        <taxon>Streptophyta</taxon>
        <taxon>Embryophyta</taxon>
        <taxon>Tracheophyta</taxon>
        <taxon>Spermatophyta</taxon>
        <taxon>Magnoliopsida</taxon>
        <taxon>Liliopsida</taxon>
        <taxon>Poales</taxon>
        <taxon>Poaceae</taxon>
        <taxon>PACMAD clade</taxon>
        <taxon>Panicoideae</taxon>
        <taxon>Panicodae</taxon>
        <taxon>Paniceae</taxon>
        <taxon>Melinidinae</taxon>
        <taxon>Urochloa</taxon>
    </lineage>
</organism>
<evidence type="ECO:0000259" key="7">
    <source>
        <dbReference type="Pfam" id="PF10520"/>
    </source>
</evidence>
<dbReference type="InterPro" id="IPR019547">
    <property type="entry name" value="Lipid_desat"/>
</dbReference>